<reference evidence="11 12" key="1">
    <citation type="journal article" date="2022" name="Gigascience">
        <title>A chromosome-level genome assembly and annotation of the desert horned lizard, Phrynosoma platyrhinos, provides insight into chromosomal rearrangements among reptiles.</title>
        <authorList>
            <person name="Koochekian N."/>
            <person name="Ascanio A."/>
            <person name="Farleigh K."/>
            <person name="Card D.C."/>
            <person name="Schield D.R."/>
            <person name="Castoe T.A."/>
            <person name="Jezkova T."/>
        </authorList>
    </citation>
    <scope>NUCLEOTIDE SEQUENCE [LARGE SCALE GENOMIC DNA]</scope>
    <source>
        <strain evidence="11">NK-2021</strain>
    </source>
</reference>
<comment type="similarity">
    <text evidence="3">Belongs to the cathelicidin family.</text>
</comment>
<dbReference type="EMBL" id="JAIPUX010000521">
    <property type="protein sequence ID" value="KAH0627721.1"/>
    <property type="molecule type" value="Genomic_DNA"/>
</dbReference>
<sequence length="169" mass="17976">MENTAMDRLGGVLFLLSLATAVPLEPPKNIQDTLPQVVAIYNQGPKVQNAFRVLEATPLPAQNSSSVILQQLNFTIQETVCPASKNVNAEECEFKPDGGLGLSPICISTLAHITGKYGNPPPDVLKMVVLFGDPPPDVLKMVVLLVKKPVFPSTAAPKPAIIVSPTAIK</sequence>
<evidence type="ECO:0000256" key="1">
    <source>
        <dbReference type="ARBA" id="ARBA00004175"/>
    </source>
</evidence>
<keyword evidence="8" id="KW-1053">Target membrane</keyword>
<evidence type="ECO:0000256" key="6">
    <source>
        <dbReference type="ARBA" id="ARBA00023136"/>
    </source>
</evidence>
<dbReference type="Gene3D" id="3.10.450.10">
    <property type="match status" value="1"/>
</dbReference>
<comment type="subcellular location">
    <subcellularLocation>
        <location evidence="2">Secreted</location>
    </subcellularLocation>
    <subcellularLocation>
        <location evidence="1">Target cell membrane</location>
    </subcellularLocation>
</comment>
<evidence type="ECO:0000256" key="2">
    <source>
        <dbReference type="ARBA" id="ARBA00004613"/>
    </source>
</evidence>
<keyword evidence="6" id="KW-0472">Membrane</keyword>
<evidence type="ECO:0000313" key="11">
    <source>
        <dbReference type="EMBL" id="KAH0627721.1"/>
    </source>
</evidence>
<dbReference type="InterPro" id="IPR001894">
    <property type="entry name" value="Cathelicidin-like"/>
</dbReference>
<evidence type="ECO:0000313" key="12">
    <source>
        <dbReference type="Proteomes" id="UP000826234"/>
    </source>
</evidence>
<evidence type="ECO:0000256" key="4">
    <source>
        <dbReference type="ARBA" id="ARBA00022525"/>
    </source>
</evidence>
<name>A0ABQ7TD89_PHRPL</name>
<evidence type="ECO:0000256" key="10">
    <source>
        <dbReference type="SAM" id="SignalP"/>
    </source>
</evidence>
<dbReference type="PANTHER" id="PTHR10206">
    <property type="entry name" value="CATHELICIDIN"/>
    <property type="match status" value="1"/>
</dbReference>
<dbReference type="InterPro" id="IPR046350">
    <property type="entry name" value="Cystatin_sf"/>
</dbReference>
<accession>A0ABQ7TD89</accession>
<proteinExistence type="inferred from homology"/>
<evidence type="ECO:0000256" key="3">
    <source>
        <dbReference type="ARBA" id="ARBA00005320"/>
    </source>
</evidence>
<organism evidence="11 12">
    <name type="scientific">Phrynosoma platyrhinos</name>
    <name type="common">Desert horned lizard</name>
    <dbReference type="NCBI Taxonomy" id="52577"/>
    <lineage>
        <taxon>Eukaryota</taxon>
        <taxon>Metazoa</taxon>
        <taxon>Chordata</taxon>
        <taxon>Craniata</taxon>
        <taxon>Vertebrata</taxon>
        <taxon>Euteleostomi</taxon>
        <taxon>Lepidosauria</taxon>
        <taxon>Squamata</taxon>
        <taxon>Bifurcata</taxon>
        <taxon>Unidentata</taxon>
        <taxon>Episquamata</taxon>
        <taxon>Toxicofera</taxon>
        <taxon>Iguania</taxon>
        <taxon>Phrynosomatidae</taxon>
        <taxon>Phrynosomatinae</taxon>
        <taxon>Phrynosoma</taxon>
    </lineage>
</organism>
<keyword evidence="12" id="KW-1185">Reference proteome</keyword>
<dbReference type="SUPFAM" id="SSF54403">
    <property type="entry name" value="Cystatin/monellin"/>
    <property type="match status" value="1"/>
</dbReference>
<feature type="signal peptide" evidence="10">
    <location>
        <begin position="1"/>
        <end position="21"/>
    </location>
</feature>
<comment type="caution">
    <text evidence="11">The sequence shown here is derived from an EMBL/GenBank/DDBJ whole genome shotgun (WGS) entry which is preliminary data.</text>
</comment>
<feature type="chain" id="PRO_5045160146" description="Vipericidin" evidence="10">
    <location>
        <begin position="22"/>
        <end position="169"/>
    </location>
</feature>
<dbReference type="Proteomes" id="UP000826234">
    <property type="component" value="Unassembled WGS sequence"/>
</dbReference>
<evidence type="ECO:0000256" key="9">
    <source>
        <dbReference type="ARBA" id="ARBA00030320"/>
    </source>
</evidence>
<evidence type="ECO:0000256" key="5">
    <source>
        <dbReference type="ARBA" id="ARBA00022537"/>
    </source>
</evidence>
<dbReference type="Pfam" id="PF00666">
    <property type="entry name" value="Cathelicidins"/>
    <property type="match status" value="1"/>
</dbReference>
<keyword evidence="10" id="KW-0732">Signal</keyword>
<keyword evidence="4" id="KW-0964">Secreted</keyword>
<keyword evidence="7" id="KW-1015">Disulfide bond</keyword>
<protein>
    <recommendedName>
        <fullName evidence="9">Vipericidin</fullName>
    </recommendedName>
</protein>
<gene>
    <name evidence="11" type="ORF">JD844_003857</name>
</gene>
<dbReference type="PANTHER" id="PTHR10206:SF0">
    <property type="entry name" value="CATHELICIDIN B1-RELATED"/>
    <property type="match status" value="1"/>
</dbReference>
<evidence type="ECO:0000256" key="7">
    <source>
        <dbReference type="ARBA" id="ARBA00023157"/>
    </source>
</evidence>
<keyword evidence="5" id="KW-1052">Target cell membrane</keyword>
<evidence type="ECO:0000256" key="8">
    <source>
        <dbReference type="ARBA" id="ARBA00023298"/>
    </source>
</evidence>